<feature type="domain" description="Aminotransferase class I/classII large" evidence="6">
    <location>
        <begin position="42"/>
        <end position="407"/>
    </location>
</feature>
<dbReference type="GO" id="GO:0004838">
    <property type="term" value="F:L-tyrosine-2-oxoglutarate transaminase activity"/>
    <property type="evidence" value="ECO:0007669"/>
    <property type="project" value="TreeGrafter"/>
</dbReference>
<evidence type="ECO:0000313" key="8">
    <source>
        <dbReference type="Proteomes" id="UP001163823"/>
    </source>
</evidence>
<dbReference type="FunFam" id="3.40.640.10:FF:000048">
    <property type="entry name" value="tyrosine aminotransferase"/>
    <property type="match status" value="1"/>
</dbReference>
<dbReference type="PROSITE" id="PS00105">
    <property type="entry name" value="AA_TRANSFER_CLASS_1"/>
    <property type="match status" value="1"/>
</dbReference>
<dbReference type="InterPro" id="IPR005958">
    <property type="entry name" value="TyrNic_aminoTrfase"/>
</dbReference>
<dbReference type="InterPro" id="IPR004838">
    <property type="entry name" value="NHTrfase_class1_PyrdxlP-BS"/>
</dbReference>
<feature type="modified residue" description="N6-(pyridoxal phosphate)lysine" evidence="5">
    <location>
        <position position="251"/>
    </location>
</feature>
<evidence type="ECO:0000256" key="2">
    <source>
        <dbReference type="ARBA" id="ARBA00007441"/>
    </source>
</evidence>
<keyword evidence="7" id="KW-0032">Aminotransferase</keyword>
<dbReference type="EMBL" id="JARAOO010000012">
    <property type="protein sequence ID" value="KAJ7948347.1"/>
    <property type="molecule type" value="Genomic_DNA"/>
</dbReference>
<accession>A0AAD7KYX4</accession>
<dbReference type="NCBIfam" id="TIGR01265">
    <property type="entry name" value="tyr_nico_aTase"/>
    <property type="match status" value="1"/>
</dbReference>
<evidence type="ECO:0000256" key="5">
    <source>
        <dbReference type="PIRSR" id="PIRSR000517-1"/>
    </source>
</evidence>
<name>A0AAD7KYX4_QUISA</name>
<dbReference type="InterPro" id="IPR015424">
    <property type="entry name" value="PyrdxlP-dep_Trfase"/>
</dbReference>
<keyword evidence="7" id="KW-0808">Transferase</keyword>
<keyword evidence="8" id="KW-1185">Reference proteome</keyword>
<dbReference type="PANTHER" id="PTHR45744">
    <property type="entry name" value="TYROSINE AMINOTRANSFERASE"/>
    <property type="match status" value="1"/>
</dbReference>
<dbReference type="Proteomes" id="UP001163823">
    <property type="component" value="Chromosome 12"/>
</dbReference>
<evidence type="ECO:0000313" key="7">
    <source>
        <dbReference type="EMBL" id="KAJ7948347.1"/>
    </source>
</evidence>
<dbReference type="GO" id="GO:0030170">
    <property type="term" value="F:pyridoxal phosphate binding"/>
    <property type="evidence" value="ECO:0007669"/>
    <property type="project" value="InterPro"/>
</dbReference>
<dbReference type="Gene3D" id="3.90.1150.10">
    <property type="entry name" value="Aspartate Aminotransferase, domain 1"/>
    <property type="match status" value="1"/>
</dbReference>
<sequence length="418" mass="46038">MEKGVPKKWGFQGNKELNVSAISVRGVFNKLLGILNKDDKRPVIRLCRADPTDFSCFKTTPLASDAVAAAVQSFQFNCYPPTVGVLEARRAIAKHLSSDLPYQLTPDDVFLTGGCTQAIEIIISALARPGANILLPRPGYPQYEARAACSGLEVRHFDLIPEKGWEVDLESVSALSDDNTVAMVIINPCTPCGNVFKYPHLEKVAETARKLGICVISDEVYGHLTFGGNPFVPMGVFGSIVPVFTLGSLGKRWNVPGWRLGWIVTCDTNAIFQKTGIVDNIKKCLDITTDPPTFLQGAVPQILEKTKEDYFSKNINIMREAANIFYDRSQDIPCFTCPHKPEGTMTVMVKLNLSLLEGIIDDVDFCVNLAKEESVILLPGVTVGLKNWLRITIAVEPSALEDGLRRIKSFNLRHAKMP</sequence>
<protein>
    <submittedName>
        <fullName evidence="7">Tyrosine aminotransferase</fullName>
    </submittedName>
</protein>
<keyword evidence="3 4" id="KW-0663">Pyridoxal phosphate</keyword>
<dbReference type="InterPro" id="IPR015422">
    <property type="entry name" value="PyrdxlP-dep_Trfase_small"/>
</dbReference>
<dbReference type="PANTHER" id="PTHR45744:SF11">
    <property type="entry name" value="TYROSINE AMINOTRANSFERASE"/>
    <property type="match status" value="1"/>
</dbReference>
<dbReference type="InterPro" id="IPR004839">
    <property type="entry name" value="Aminotransferase_I/II_large"/>
</dbReference>
<evidence type="ECO:0000256" key="3">
    <source>
        <dbReference type="ARBA" id="ARBA00022898"/>
    </source>
</evidence>
<dbReference type="InterPro" id="IPR015421">
    <property type="entry name" value="PyrdxlP-dep_Trfase_major"/>
</dbReference>
<dbReference type="GO" id="GO:0006572">
    <property type="term" value="P:L-tyrosine catabolic process"/>
    <property type="evidence" value="ECO:0007669"/>
    <property type="project" value="TreeGrafter"/>
</dbReference>
<dbReference type="CDD" id="cd00609">
    <property type="entry name" value="AAT_like"/>
    <property type="match status" value="1"/>
</dbReference>
<dbReference type="PIRSF" id="PIRSF000517">
    <property type="entry name" value="Tyr_transaminase"/>
    <property type="match status" value="1"/>
</dbReference>
<dbReference type="KEGG" id="qsa:O6P43_028837"/>
<reference evidence="7" key="1">
    <citation type="journal article" date="2023" name="Science">
        <title>Elucidation of the pathway for biosynthesis of saponin adjuvants from the soapbark tree.</title>
        <authorList>
            <person name="Reed J."/>
            <person name="Orme A."/>
            <person name="El-Demerdash A."/>
            <person name="Owen C."/>
            <person name="Martin L.B.B."/>
            <person name="Misra R.C."/>
            <person name="Kikuchi S."/>
            <person name="Rejzek M."/>
            <person name="Martin A.C."/>
            <person name="Harkess A."/>
            <person name="Leebens-Mack J."/>
            <person name="Louveau T."/>
            <person name="Stephenson M.J."/>
            <person name="Osbourn A."/>
        </authorList>
    </citation>
    <scope>NUCLEOTIDE SEQUENCE</scope>
    <source>
        <strain evidence="7">S10</strain>
    </source>
</reference>
<dbReference type="SUPFAM" id="SSF53383">
    <property type="entry name" value="PLP-dependent transferases"/>
    <property type="match status" value="1"/>
</dbReference>
<evidence type="ECO:0000256" key="1">
    <source>
        <dbReference type="ARBA" id="ARBA00001933"/>
    </source>
</evidence>
<gene>
    <name evidence="7" type="ORF">O6P43_028837</name>
</gene>
<dbReference type="Gene3D" id="3.40.640.10">
    <property type="entry name" value="Type I PLP-dependent aspartate aminotransferase-like (Major domain)"/>
    <property type="match status" value="1"/>
</dbReference>
<evidence type="ECO:0000259" key="6">
    <source>
        <dbReference type="Pfam" id="PF00155"/>
    </source>
</evidence>
<comment type="similarity">
    <text evidence="2 4">Belongs to the class-I pyridoxal-phosphate-dependent aminotransferase family.</text>
</comment>
<evidence type="ECO:0000256" key="4">
    <source>
        <dbReference type="PIRNR" id="PIRNR000517"/>
    </source>
</evidence>
<comment type="cofactor">
    <cofactor evidence="1 4 5">
        <name>pyridoxal 5'-phosphate</name>
        <dbReference type="ChEBI" id="CHEBI:597326"/>
    </cofactor>
</comment>
<dbReference type="AlphaFoldDB" id="A0AAD7KYX4"/>
<dbReference type="Pfam" id="PF00155">
    <property type="entry name" value="Aminotran_1_2"/>
    <property type="match status" value="1"/>
</dbReference>
<proteinExistence type="inferred from homology"/>
<comment type="caution">
    <text evidence="7">The sequence shown here is derived from an EMBL/GenBank/DDBJ whole genome shotgun (WGS) entry which is preliminary data.</text>
</comment>
<organism evidence="7 8">
    <name type="scientific">Quillaja saponaria</name>
    <name type="common">Soap bark tree</name>
    <dbReference type="NCBI Taxonomy" id="32244"/>
    <lineage>
        <taxon>Eukaryota</taxon>
        <taxon>Viridiplantae</taxon>
        <taxon>Streptophyta</taxon>
        <taxon>Embryophyta</taxon>
        <taxon>Tracheophyta</taxon>
        <taxon>Spermatophyta</taxon>
        <taxon>Magnoliopsida</taxon>
        <taxon>eudicotyledons</taxon>
        <taxon>Gunneridae</taxon>
        <taxon>Pentapetalae</taxon>
        <taxon>rosids</taxon>
        <taxon>fabids</taxon>
        <taxon>Fabales</taxon>
        <taxon>Quillajaceae</taxon>
        <taxon>Quillaja</taxon>
    </lineage>
</organism>